<dbReference type="RefSeq" id="WP_193498482.1">
    <property type="nucleotide sequence ID" value="NZ_CP063169.1"/>
</dbReference>
<keyword evidence="2 4" id="KW-0547">Nucleotide-binding</keyword>
<feature type="compositionally biased region" description="Low complexity" evidence="5">
    <location>
        <begin position="80"/>
        <end position="93"/>
    </location>
</feature>
<dbReference type="Pfam" id="PF00498">
    <property type="entry name" value="FHA"/>
    <property type="match status" value="1"/>
</dbReference>
<evidence type="ECO:0000256" key="1">
    <source>
        <dbReference type="ARBA" id="ARBA00022553"/>
    </source>
</evidence>
<feature type="transmembrane region" description="Helical" evidence="6">
    <location>
        <begin position="167"/>
        <end position="189"/>
    </location>
</feature>
<gene>
    <name evidence="9" type="ORF">IM660_06060</name>
</gene>
<evidence type="ECO:0000313" key="10">
    <source>
        <dbReference type="Proteomes" id="UP000593758"/>
    </source>
</evidence>
<protein>
    <submittedName>
        <fullName evidence="9">FHA domain-containing protein</fullName>
    </submittedName>
</protein>
<evidence type="ECO:0000256" key="5">
    <source>
        <dbReference type="SAM" id="MobiDB-lite"/>
    </source>
</evidence>
<dbReference type="PANTHER" id="PTHR22683:SF1">
    <property type="entry name" value="TYPE VII SECRETION SYSTEM PROTEIN ESSC"/>
    <property type="match status" value="1"/>
</dbReference>
<accession>A0A7M1SW83</accession>
<dbReference type="Gene3D" id="3.40.50.300">
    <property type="entry name" value="P-loop containing nucleotide triphosphate hydrolases"/>
    <property type="match status" value="3"/>
</dbReference>
<evidence type="ECO:0000313" key="9">
    <source>
        <dbReference type="EMBL" id="QOR71829.1"/>
    </source>
</evidence>
<name>A0A7M1SW83_9MICO</name>
<evidence type="ECO:0000256" key="4">
    <source>
        <dbReference type="PROSITE-ProRule" id="PRU00289"/>
    </source>
</evidence>
<dbReference type="Pfam" id="PF01580">
    <property type="entry name" value="FtsK_SpoIIIE"/>
    <property type="match status" value="1"/>
</dbReference>
<dbReference type="PROSITE" id="PS50006">
    <property type="entry name" value="FHA_DOMAIN"/>
    <property type="match status" value="1"/>
</dbReference>
<feature type="domain" description="FtsK" evidence="8">
    <location>
        <begin position="434"/>
        <end position="624"/>
    </location>
</feature>
<reference evidence="9 10" key="1">
    <citation type="submission" date="2020-10" db="EMBL/GenBank/DDBJ databases">
        <title>Haloactinobacterium sp. RN3S43, a bacterium isolated from saline soil.</title>
        <authorList>
            <person name="Sun J.-Q."/>
        </authorList>
    </citation>
    <scope>NUCLEOTIDE SEQUENCE [LARGE SCALE GENOMIC DNA]</scope>
    <source>
        <strain evidence="9 10">RN3S43</strain>
    </source>
</reference>
<dbReference type="SUPFAM" id="SSF52540">
    <property type="entry name" value="P-loop containing nucleoside triphosphate hydrolases"/>
    <property type="match status" value="3"/>
</dbReference>
<keyword evidence="3 4" id="KW-0067">ATP-binding</keyword>
<dbReference type="InterPro" id="IPR008984">
    <property type="entry name" value="SMAD_FHA_dom_sf"/>
</dbReference>
<dbReference type="GO" id="GO:0003677">
    <property type="term" value="F:DNA binding"/>
    <property type="evidence" value="ECO:0007669"/>
    <property type="project" value="InterPro"/>
</dbReference>
<dbReference type="InterPro" id="IPR000253">
    <property type="entry name" value="FHA_dom"/>
</dbReference>
<dbReference type="EMBL" id="CP063169">
    <property type="protein sequence ID" value="QOR71829.1"/>
    <property type="molecule type" value="Genomic_DNA"/>
</dbReference>
<organism evidence="9 10">
    <name type="scientific">Ruania alkalisoli</name>
    <dbReference type="NCBI Taxonomy" id="2779775"/>
    <lineage>
        <taxon>Bacteria</taxon>
        <taxon>Bacillati</taxon>
        <taxon>Actinomycetota</taxon>
        <taxon>Actinomycetes</taxon>
        <taxon>Micrococcales</taxon>
        <taxon>Ruaniaceae</taxon>
        <taxon>Ruania</taxon>
    </lineage>
</organism>
<feature type="transmembrane region" description="Helical" evidence="6">
    <location>
        <begin position="142"/>
        <end position="161"/>
    </location>
</feature>
<evidence type="ECO:0000256" key="6">
    <source>
        <dbReference type="SAM" id="Phobius"/>
    </source>
</evidence>
<keyword evidence="1" id="KW-0597">Phosphoprotein</keyword>
<dbReference type="SUPFAM" id="SSF49879">
    <property type="entry name" value="SMAD/FHA domain"/>
    <property type="match status" value="1"/>
</dbReference>
<dbReference type="Gene3D" id="2.60.200.20">
    <property type="match status" value="1"/>
</dbReference>
<dbReference type="PROSITE" id="PS50901">
    <property type="entry name" value="FTSK"/>
    <property type="match status" value="1"/>
</dbReference>
<dbReference type="InterPro" id="IPR002543">
    <property type="entry name" value="FtsK_dom"/>
</dbReference>
<dbReference type="InterPro" id="IPR027417">
    <property type="entry name" value="P-loop_NTPase"/>
</dbReference>
<evidence type="ECO:0000256" key="3">
    <source>
        <dbReference type="ARBA" id="ARBA00022840"/>
    </source>
</evidence>
<feature type="region of interest" description="Disordered" evidence="5">
    <location>
        <begin position="1135"/>
        <end position="1154"/>
    </location>
</feature>
<dbReference type="CDD" id="cd01127">
    <property type="entry name" value="TrwB_TraG_TraD_VirD4"/>
    <property type="match status" value="1"/>
</dbReference>
<dbReference type="Proteomes" id="UP000593758">
    <property type="component" value="Chromosome"/>
</dbReference>
<feature type="region of interest" description="Disordered" evidence="5">
    <location>
        <begin position="220"/>
        <end position="251"/>
    </location>
</feature>
<proteinExistence type="predicted"/>
<keyword evidence="6" id="KW-0472">Membrane</keyword>
<dbReference type="InterPro" id="IPR050206">
    <property type="entry name" value="FtsK/SpoIIIE/SftA"/>
</dbReference>
<dbReference type="PANTHER" id="PTHR22683">
    <property type="entry name" value="SPORULATION PROTEIN RELATED"/>
    <property type="match status" value="1"/>
</dbReference>
<keyword evidence="6" id="KW-1133">Transmembrane helix</keyword>
<dbReference type="CDD" id="cd00060">
    <property type="entry name" value="FHA"/>
    <property type="match status" value="1"/>
</dbReference>
<dbReference type="GO" id="GO:0005524">
    <property type="term" value="F:ATP binding"/>
    <property type="evidence" value="ECO:0007669"/>
    <property type="project" value="UniProtKB-UniRule"/>
</dbReference>
<dbReference type="KEGG" id="halt:IM660_06060"/>
<feature type="region of interest" description="Disordered" evidence="5">
    <location>
        <begin position="73"/>
        <end position="99"/>
    </location>
</feature>
<evidence type="ECO:0000259" key="7">
    <source>
        <dbReference type="PROSITE" id="PS50006"/>
    </source>
</evidence>
<keyword evidence="10" id="KW-1185">Reference proteome</keyword>
<dbReference type="SMART" id="SM00382">
    <property type="entry name" value="AAA"/>
    <property type="match status" value="3"/>
</dbReference>
<dbReference type="InterPro" id="IPR003593">
    <property type="entry name" value="AAA+_ATPase"/>
</dbReference>
<feature type="binding site" evidence="4">
    <location>
        <begin position="452"/>
        <end position="459"/>
    </location>
    <ligand>
        <name>ATP</name>
        <dbReference type="ChEBI" id="CHEBI:30616"/>
    </ligand>
</feature>
<feature type="domain" description="FHA" evidence="7">
    <location>
        <begin position="28"/>
        <end position="77"/>
    </location>
</feature>
<sequence length="1154" mass="121363">MPALERHHLAVVSGPGLGWVVPLGAEQATVGRAEHVDLSVPDPLLSREHLGARDRGGRVRVRDLGSANGTVLRAARRSSHGSAESAGSTGSTRLARKRRLGHRWQSAPVGSLVISGSTVLQVRAHPALRDLPEPEQPVSDGLLGRLLLPVLISLTMIPLLLSGGGGGWRILLMLAMPLAIVGAVLWPVLRERARRRLRRPGPDPVPPPRVTFADPAEALAWPGAAPGPDEQGWELGNADERAPRPTRPGRVLSPRHLRLAEALRHCQPPAAGEGIALVGEPAAVRGLGRWVVARTAATRACAVLAPEDWGWAAPLAERTPDGDPSLRVHDLTSTEPSPTYDPDAAHLVLAARVADVPPWCTTVIAVRPVHDRLVSEQWAEEFVTALAAHRPDAGRLPAQIHLGALLGPAEHTQLLDIWSQNLPGLPGIVGAGQQGPVELDLAQDGPHALVAGTTGSGKSELLVAWILAIAHARSPQDVSFVLIDYKGGATFGPLWTLRHVVGLVTDLDAAATARALASLRAELHHRERLLAAVGANDLTGYERLRPDGSEALGRLVVVVDEFRAMADAHPDQLDALVRLAAQGRSLGIHLVLATQRPGGAITADMRANLTTRLCLRVLEESDAQDAIGESTPARLPRIPGRAVLRTEGRQVLQAAWCGPAQTGWLTERISQLNAAADALEQRQPWRRARRSPWAPPLPERCTPAELAGHAGSAPAGARFPMPIARTDVPEEQRLGTWYWPGGTLLVSGPAGTGRTTVLQTVVEASLRVGTATHVIAEGAGSWDSASAPAAGTWCDPEDVRRVRRMLVGLGRGEGPALLAIDDIDTVLAALEETGAPGEGAELLGNLLRRSRRIGLDLLLTAPAPAHRWAGVVDRHLVLCPRDQADAVMAGVPRELVGTGWPPGRGVLVERGGAVTMQIAVTEPDAGAWGHPPSPPWRIRPLPDMVALPSGPDQGEHDAADHSLILGRGGDDAGLLRLHPRPGQTWLVAGPPGSGRTTTVLTLITQLRALGWQIAGEPRTVSQPMATTTATDGVGAAVVIDDADRLTSGRLPDGADDPQTLLIAATRPDGALTAAHPLGARLREADVTIALAGVPLGHLPPALLRPHQEPESPPGRAVLLHRGRATPLQVAMVAAAGPGESEDGVGVARAGGGSQ</sequence>
<dbReference type="SMART" id="SM00240">
    <property type="entry name" value="FHA"/>
    <property type="match status" value="1"/>
</dbReference>
<dbReference type="AlphaFoldDB" id="A0A7M1SW83"/>
<evidence type="ECO:0000256" key="2">
    <source>
        <dbReference type="ARBA" id="ARBA00022741"/>
    </source>
</evidence>
<evidence type="ECO:0000259" key="8">
    <source>
        <dbReference type="PROSITE" id="PS50901"/>
    </source>
</evidence>
<keyword evidence="6" id="KW-0812">Transmembrane</keyword>